<dbReference type="RefSeq" id="WP_149316009.1">
    <property type="nucleotide sequence ID" value="NZ_CP080294.1"/>
</dbReference>
<protein>
    <submittedName>
        <fullName evidence="2">MaoC family dehydratase</fullName>
    </submittedName>
</protein>
<dbReference type="SUPFAM" id="SSF54637">
    <property type="entry name" value="Thioesterase/thiol ester dehydrase-isomerase"/>
    <property type="match status" value="1"/>
</dbReference>
<evidence type="ECO:0000259" key="1">
    <source>
        <dbReference type="Pfam" id="PF01575"/>
    </source>
</evidence>
<feature type="domain" description="MaoC-like" evidence="1">
    <location>
        <begin position="24"/>
        <end position="120"/>
    </location>
</feature>
<evidence type="ECO:0000313" key="2">
    <source>
        <dbReference type="EMBL" id="KAA6120896.1"/>
    </source>
</evidence>
<sequence length="152" mass="16996">MQTIGSLDELRAAVGAPAAVSGYFTLDQRTIDTFAELTHDRQWIHVDPVRAAAESPYGCTIAHGLLTLSMVTAAFGQCYRFPNRKLSLNYGFDRVRFTGAVPAGSRLRGTFALQRIEDVRPGEVRCFWQVELQVEGAERPAMVATWLIQMRY</sequence>
<dbReference type="InterPro" id="IPR039375">
    <property type="entry name" value="NodN-like"/>
</dbReference>
<dbReference type="InterPro" id="IPR029069">
    <property type="entry name" value="HotDog_dom_sf"/>
</dbReference>
<dbReference type="EMBL" id="VWRN01000045">
    <property type="protein sequence ID" value="KAA6120896.1"/>
    <property type="molecule type" value="Genomic_DNA"/>
</dbReference>
<evidence type="ECO:0000313" key="3">
    <source>
        <dbReference type="Proteomes" id="UP000324324"/>
    </source>
</evidence>
<dbReference type="CDD" id="cd03450">
    <property type="entry name" value="NodN"/>
    <property type="match status" value="1"/>
</dbReference>
<organism evidence="2 3">
    <name type="scientific">Cupriavidus cauae</name>
    <dbReference type="NCBI Taxonomy" id="2608999"/>
    <lineage>
        <taxon>Bacteria</taxon>
        <taxon>Pseudomonadati</taxon>
        <taxon>Pseudomonadota</taxon>
        <taxon>Betaproteobacteria</taxon>
        <taxon>Burkholderiales</taxon>
        <taxon>Burkholderiaceae</taxon>
        <taxon>Cupriavidus</taxon>
    </lineage>
</organism>
<gene>
    <name evidence="2" type="ORF">F1599_17215</name>
</gene>
<keyword evidence="3" id="KW-1185">Reference proteome</keyword>
<dbReference type="AlphaFoldDB" id="A0A5M8AFT1"/>
<name>A0A5M8AFT1_9BURK</name>
<dbReference type="Proteomes" id="UP000324324">
    <property type="component" value="Unassembled WGS sequence"/>
</dbReference>
<proteinExistence type="predicted"/>
<dbReference type="InterPro" id="IPR002539">
    <property type="entry name" value="MaoC-like_dom"/>
</dbReference>
<reference evidence="2 3" key="1">
    <citation type="submission" date="2019-09" db="EMBL/GenBank/DDBJ databases">
        <title>Isolation of a novel species in the genus Cupriavidus from patients with sepsis using whole genome sequencing.</title>
        <authorList>
            <person name="Kweon O.J."/>
            <person name="Lee M.-K."/>
        </authorList>
    </citation>
    <scope>NUCLEOTIDE SEQUENCE [LARGE SCALE GENOMIC DNA]</scope>
    <source>
        <strain evidence="2 3">MKL-01</strain>
    </source>
</reference>
<dbReference type="PANTHER" id="PTHR42993:SF1">
    <property type="entry name" value="MAOC-LIKE DEHYDRATASE DOMAIN-CONTAINING PROTEIN"/>
    <property type="match status" value="1"/>
</dbReference>
<dbReference type="Pfam" id="PF01575">
    <property type="entry name" value="MaoC_dehydratas"/>
    <property type="match status" value="1"/>
</dbReference>
<accession>A0A5M8AFT1</accession>
<dbReference type="PANTHER" id="PTHR42993">
    <property type="entry name" value="MAOC-LIKE DEHYDRATASE DOMAIN-CONTAINING PROTEIN"/>
    <property type="match status" value="1"/>
</dbReference>
<comment type="caution">
    <text evidence="2">The sequence shown here is derived from an EMBL/GenBank/DDBJ whole genome shotgun (WGS) entry which is preliminary data.</text>
</comment>
<dbReference type="Gene3D" id="3.10.129.10">
    <property type="entry name" value="Hotdog Thioesterase"/>
    <property type="match status" value="1"/>
</dbReference>